<feature type="compositionally biased region" description="Polar residues" evidence="1">
    <location>
        <begin position="1"/>
        <end position="11"/>
    </location>
</feature>
<gene>
    <name evidence="2" type="ORF">CTOB1V02_LOCUS625</name>
</gene>
<dbReference type="AlphaFoldDB" id="A0A7R8W4Y9"/>
<name>A0A7R8W4Y9_9CRUS</name>
<accession>A0A7R8W4Y9</accession>
<dbReference type="EMBL" id="OB660082">
    <property type="protein sequence ID" value="CAD7222623.1"/>
    <property type="molecule type" value="Genomic_DNA"/>
</dbReference>
<evidence type="ECO:0000313" key="2">
    <source>
        <dbReference type="EMBL" id="CAD7222623.1"/>
    </source>
</evidence>
<organism evidence="2">
    <name type="scientific">Cyprideis torosa</name>
    <dbReference type="NCBI Taxonomy" id="163714"/>
    <lineage>
        <taxon>Eukaryota</taxon>
        <taxon>Metazoa</taxon>
        <taxon>Ecdysozoa</taxon>
        <taxon>Arthropoda</taxon>
        <taxon>Crustacea</taxon>
        <taxon>Oligostraca</taxon>
        <taxon>Ostracoda</taxon>
        <taxon>Podocopa</taxon>
        <taxon>Podocopida</taxon>
        <taxon>Cytherocopina</taxon>
        <taxon>Cytheroidea</taxon>
        <taxon>Cytherideidae</taxon>
        <taxon>Cyprideis</taxon>
    </lineage>
</organism>
<feature type="region of interest" description="Disordered" evidence="1">
    <location>
        <begin position="1"/>
        <end position="84"/>
    </location>
</feature>
<feature type="compositionally biased region" description="Pro residues" evidence="1">
    <location>
        <begin position="27"/>
        <end position="37"/>
    </location>
</feature>
<sequence>MTTARIRCTNNGRKRLDLQHHRFSPHDTPPASPPGPQRPSIVTPSASPPGPQRPFIVTPSASPPGPQRPSIVTPSASPPGPQRPSILHLLSPFLGLGSLLSTGKKYVAPHMAVHDCAEFCEEKGRRKEELEMLCERPPPMHHRPFLPREKSWVRTFSDLTSISDAGNGFGEVQKKILFSD</sequence>
<protein>
    <submittedName>
        <fullName evidence="2">Uncharacterized protein</fullName>
    </submittedName>
</protein>
<proteinExistence type="predicted"/>
<evidence type="ECO:0000256" key="1">
    <source>
        <dbReference type="SAM" id="MobiDB-lite"/>
    </source>
</evidence>
<reference evidence="2" key="1">
    <citation type="submission" date="2020-11" db="EMBL/GenBank/DDBJ databases">
        <authorList>
            <person name="Tran Van P."/>
        </authorList>
    </citation>
    <scope>NUCLEOTIDE SEQUENCE</scope>
</reference>